<evidence type="ECO:0000313" key="2">
    <source>
        <dbReference type="EMBL" id="RVE68020.1"/>
    </source>
</evidence>
<protein>
    <recommendedName>
        <fullName evidence="4">Secreted protein</fullName>
    </recommendedName>
</protein>
<dbReference type="EMBL" id="CM012445">
    <property type="protein sequence ID" value="RVE68020.1"/>
    <property type="molecule type" value="Genomic_DNA"/>
</dbReference>
<reference evidence="2 3" key="1">
    <citation type="submission" date="2018-11" db="EMBL/GenBank/DDBJ databases">
        <authorList>
            <person name="Lopez-Roques C."/>
            <person name="Donnadieu C."/>
            <person name="Bouchez O."/>
            <person name="Klopp C."/>
            <person name="Cabau C."/>
            <person name="Zahm M."/>
        </authorList>
    </citation>
    <scope>NUCLEOTIDE SEQUENCE [LARGE SCALE GENOMIC DNA]</scope>
    <source>
        <strain evidence="2">RS831</strain>
        <tissue evidence="2">Whole body</tissue>
    </source>
</reference>
<gene>
    <name evidence="2" type="ORF">OJAV_G00087580</name>
</gene>
<dbReference type="Proteomes" id="UP000283210">
    <property type="component" value="Chromosome 9"/>
</dbReference>
<accession>A0A3S2MVV2</accession>
<evidence type="ECO:0000256" key="1">
    <source>
        <dbReference type="SAM" id="SignalP"/>
    </source>
</evidence>
<proteinExistence type="predicted"/>
<feature type="chain" id="PRO_5018605011" description="Secreted protein" evidence="1">
    <location>
        <begin position="20"/>
        <end position="88"/>
    </location>
</feature>
<reference evidence="2 3" key="2">
    <citation type="submission" date="2019-01" db="EMBL/GenBank/DDBJ databases">
        <title>A chromosome length genome reference of the Java medaka (oryzias javanicus).</title>
        <authorList>
            <person name="Herpin A."/>
            <person name="Takehana Y."/>
            <person name="Naruse K."/>
            <person name="Ansai S."/>
            <person name="Kawaguchi M."/>
        </authorList>
    </citation>
    <scope>NUCLEOTIDE SEQUENCE [LARGE SCALE GENOMIC DNA]</scope>
    <source>
        <strain evidence="2">RS831</strain>
        <tissue evidence="2">Whole body</tissue>
    </source>
</reference>
<evidence type="ECO:0008006" key="4">
    <source>
        <dbReference type="Google" id="ProtNLM"/>
    </source>
</evidence>
<feature type="signal peptide" evidence="1">
    <location>
        <begin position="1"/>
        <end position="19"/>
    </location>
</feature>
<keyword evidence="3" id="KW-1185">Reference proteome</keyword>
<organism evidence="2 3">
    <name type="scientific">Oryzias javanicus</name>
    <name type="common">Javanese ricefish</name>
    <name type="synonym">Aplocheilus javanicus</name>
    <dbReference type="NCBI Taxonomy" id="123683"/>
    <lineage>
        <taxon>Eukaryota</taxon>
        <taxon>Metazoa</taxon>
        <taxon>Chordata</taxon>
        <taxon>Craniata</taxon>
        <taxon>Vertebrata</taxon>
        <taxon>Euteleostomi</taxon>
        <taxon>Actinopterygii</taxon>
        <taxon>Neopterygii</taxon>
        <taxon>Teleostei</taxon>
        <taxon>Neoteleostei</taxon>
        <taxon>Acanthomorphata</taxon>
        <taxon>Ovalentaria</taxon>
        <taxon>Atherinomorphae</taxon>
        <taxon>Beloniformes</taxon>
        <taxon>Adrianichthyidae</taxon>
        <taxon>Oryziinae</taxon>
        <taxon>Oryzias</taxon>
    </lineage>
</organism>
<evidence type="ECO:0000313" key="3">
    <source>
        <dbReference type="Proteomes" id="UP000283210"/>
    </source>
</evidence>
<keyword evidence="1" id="KW-0732">Signal</keyword>
<dbReference type="AlphaFoldDB" id="A0A3S2MVV2"/>
<name>A0A3S2MVV2_ORYJA</name>
<sequence length="88" mass="9567">MCERVCVCVCVGWVTAGLAALRSSLCGFPMDIPITRTFSTDFNTRSNGLLKPKDPLRGISIHELKASDTCWTTWLNEGSAGIYGQGLK</sequence>